<dbReference type="Proteomes" id="UP000754644">
    <property type="component" value="Unassembled WGS sequence"/>
</dbReference>
<reference evidence="1" key="1">
    <citation type="submission" date="2020-05" db="EMBL/GenBank/DDBJ databases">
        <title>Sulfur intermediates as new biogeochemical hubs in an aquatic model microbial ecosystem.</title>
        <authorList>
            <person name="Vigneron A."/>
        </authorList>
    </citation>
    <scope>NUCLEOTIDE SEQUENCE</scope>
    <source>
        <strain evidence="1">Bin.250</strain>
    </source>
</reference>
<dbReference type="PANTHER" id="PTHR38442">
    <property type="entry name" value="INNER MEMBRANE PROTEIN-RELATED"/>
    <property type="match status" value="1"/>
</dbReference>
<evidence type="ECO:0000313" key="2">
    <source>
        <dbReference type="Proteomes" id="UP000754644"/>
    </source>
</evidence>
<protein>
    <submittedName>
        <fullName evidence="1">DUF445 domain-containing protein</fullName>
    </submittedName>
</protein>
<dbReference type="Pfam" id="PF04286">
    <property type="entry name" value="DUF445"/>
    <property type="match status" value="1"/>
</dbReference>
<dbReference type="InterPro" id="IPR007383">
    <property type="entry name" value="DUF445"/>
</dbReference>
<dbReference type="EMBL" id="JABMOJ010000060">
    <property type="protein sequence ID" value="NQV64051.1"/>
    <property type="molecule type" value="Genomic_DNA"/>
</dbReference>
<comment type="caution">
    <text evidence="1">The sequence shown here is derived from an EMBL/GenBank/DDBJ whole genome shotgun (WGS) entry which is preliminary data.</text>
</comment>
<sequence length="412" mass="46026">MKRLATGLLLAVTAVYIVARLFHEFAPWVGYVEATAEAAMVGALADWFAVTALFRHPLGLKIPHTAIIPNRKSQIAEQFGRFVQENFLSEQVISAKIRAMNLSQQVALWIVAPKNADAVAEQLTAGLAGAVRVMNDADIQRMIEQKVADKIRDTSFAPLIGELLTFLTSGRRQQEAMDAAVRIALNLLEDNDEQLREKVGTETPWWFPSSLDKAVYKKLVRSLSKTLYEMQMDIFHPMRIKLVTITDQFMEDLKHSQDIRNKEVSIKEDLLNQPALRDFTGTLWQDIKQALLHQSENPNAELKQTIQKSVIKFGESILEDPALANKIDGWADASARHLIRTYGHEVADLISGTIDNWDATATAERIELQIGRDLQFIRINGTVVGGLAGLTIHLIAELSSLADISLTDLWPL</sequence>
<dbReference type="GO" id="GO:0005886">
    <property type="term" value="C:plasma membrane"/>
    <property type="evidence" value="ECO:0007669"/>
    <property type="project" value="TreeGrafter"/>
</dbReference>
<name>A0A973A8R9_9GAMM</name>
<gene>
    <name evidence="1" type="ORF">HQ497_01685</name>
</gene>
<dbReference type="AlphaFoldDB" id="A0A973A8R9"/>
<organism evidence="1 2">
    <name type="scientific">SAR86 cluster bacterium</name>
    <dbReference type="NCBI Taxonomy" id="2030880"/>
    <lineage>
        <taxon>Bacteria</taxon>
        <taxon>Pseudomonadati</taxon>
        <taxon>Pseudomonadota</taxon>
        <taxon>Gammaproteobacteria</taxon>
        <taxon>SAR86 cluster</taxon>
    </lineage>
</organism>
<dbReference type="PANTHER" id="PTHR38442:SF1">
    <property type="entry name" value="INNER MEMBRANE PROTEIN"/>
    <property type="match status" value="1"/>
</dbReference>
<proteinExistence type="predicted"/>
<evidence type="ECO:0000313" key="1">
    <source>
        <dbReference type="EMBL" id="NQV64051.1"/>
    </source>
</evidence>
<accession>A0A973A8R9</accession>